<dbReference type="Pfam" id="PF02361">
    <property type="entry name" value="CbiQ"/>
    <property type="match status" value="1"/>
</dbReference>
<proteinExistence type="predicted"/>
<sequence>MKTRFDILNPVSRLGLTLLLSVPILITLDWVSASVMFALLVCAFAWARVPFLWLLKRALGLSIVALLAAVSMALYGKVEGTVWFSWGLITVSERSVILAIAVFLRVLVLGLTAIVLLGSVDATRMADGLAQRVHLPARFVLGVLAAVRMAGLLSEDWRTMAMARRARGLGDTGRLRRWLTMVFALLVLAIRRGTKLAAAMEVRGFDQGTPRTWARPSTFHRADTIAFVLAIAGSAVALGSAVWAGTFWTVLS</sequence>
<organism evidence="7 8">
    <name type="scientific">Gleimia hominis</name>
    <dbReference type="NCBI Taxonomy" id="595468"/>
    <lineage>
        <taxon>Bacteria</taxon>
        <taxon>Bacillati</taxon>
        <taxon>Actinomycetota</taxon>
        <taxon>Actinomycetes</taxon>
        <taxon>Actinomycetales</taxon>
        <taxon>Actinomycetaceae</taxon>
        <taxon>Gleimia</taxon>
    </lineage>
</organism>
<keyword evidence="4 6" id="KW-1133">Transmembrane helix</keyword>
<comment type="caution">
    <text evidence="7">The sequence shown here is derived from an EMBL/GenBank/DDBJ whole genome shotgun (WGS) entry which is preliminary data.</text>
</comment>
<feature type="transmembrane region" description="Helical" evidence="6">
    <location>
        <begin position="58"/>
        <end position="76"/>
    </location>
</feature>
<dbReference type="RefSeq" id="WP_313272391.1">
    <property type="nucleotide sequence ID" value="NZ_JASXSX010000001.1"/>
</dbReference>
<dbReference type="CDD" id="cd16914">
    <property type="entry name" value="EcfT"/>
    <property type="match status" value="1"/>
</dbReference>
<evidence type="ECO:0000256" key="1">
    <source>
        <dbReference type="ARBA" id="ARBA00004141"/>
    </source>
</evidence>
<dbReference type="InterPro" id="IPR003339">
    <property type="entry name" value="ABC/ECF_trnsptr_transmembrane"/>
</dbReference>
<feature type="transmembrane region" description="Helical" evidence="6">
    <location>
        <begin position="20"/>
        <end position="46"/>
    </location>
</feature>
<feature type="transmembrane region" description="Helical" evidence="6">
    <location>
        <begin position="96"/>
        <end position="117"/>
    </location>
</feature>
<dbReference type="PANTHER" id="PTHR34857:SF2">
    <property type="entry name" value="SLL0384 PROTEIN"/>
    <property type="match status" value="1"/>
</dbReference>
<dbReference type="Proteomes" id="UP001247542">
    <property type="component" value="Unassembled WGS sequence"/>
</dbReference>
<dbReference type="InterPro" id="IPR051611">
    <property type="entry name" value="ECF_transporter_component"/>
</dbReference>
<evidence type="ECO:0000256" key="6">
    <source>
        <dbReference type="SAM" id="Phobius"/>
    </source>
</evidence>
<keyword evidence="3 6" id="KW-0812">Transmembrane</keyword>
<accession>A0ABU3I9M7</accession>
<evidence type="ECO:0000256" key="2">
    <source>
        <dbReference type="ARBA" id="ARBA00022475"/>
    </source>
</evidence>
<feature type="transmembrane region" description="Helical" evidence="6">
    <location>
        <begin position="225"/>
        <end position="251"/>
    </location>
</feature>
<dbReference type="PANTHER" id="PTHR34857">
    <property type="entry name" value="SLL0384 PROTEIN"/>
    <property type="match status" value="1"/>
</dbReference>
<comment type="subcellular location">
    <subcellularLocation>
        <location evidence="1">Membrane</location>
        <topology evidence="1">Multi-pass membrane protein</topology>
    </subcellularLocation>
</comment>
<keyword evidence="8" id="KW-1185">Reference proteome</keyword>
<gene>
    <name evidence="7" type="ORF">QS713_03180</name>
</gene>
<evidence type="ECO:0000256" key="4">
    <source>
        <dbReference type="ARBA" id="ARBA00022989"/>
    </source>
</evidence>
<evidence type="ECO:0000256" key="5">
    <source>
        <dbReference type="ARBA" id="ARBA00023136"/>
    </source>
</evidence>
<reference evidence="7 8" key="1">
    <citation type="submission" date="2023-06" db="EMBL/GenBank/DDBJ databases">
        <title>Draft genome sequence of Gleimia hominis type strain CCUG 57540T.</title>
        <authorList>
            <person name="Salva-Serra F."/>
            <person name="Cardew S."/>
            <person name="Jensie Markopoulos S."/>
            <person name="Ohlen M."/>
            <person name="Inganas E."/>
            <person name="Svensson-Stadler L."/>
            <person name="Moore E.R.B."/>
        </authorList>
    </citation>
    <scope>NUCLEOTIDE SEQUENCE [LARGE SCALE GENOMIC DNA]</scope>
    <source>
        <strain evidence="7 8">CCUG 57540</strain>
    </source>
</reference>
<keyword evidence="5 6" id="KW-0472">Membrane</keyword>
<dbReference type="EMBL" id="JASXSX010000001">
    <property type="protein sequence ID" value="MDT3767070.1"/>
    <property type="molecule type" value="Genomic_DNA"/>
</dbReference>
<evidence type="ECO:0000313" key="8">
    <source>
        <dbReference type="Proteomes" id="UP001247542"/>
    </source>
</evidence>
<evidence type="ECO:0000256" key="3">
    <source>
        <dbReference type="ARBA" id="ARBA00022692"/>
    </source>
</evidence>
<protein>
    <submittedName>
        <fullName evidence="7">Energy-coupling factor transporter transmembrane component T</fullName>
    </submittedName>
</protein>
<evidence type="ECO:0000313" key="7">
    <source>
        <dbReference type="EMBL" id="MDT3767070.1"/>
    </source>
</evidence>
<keyword evidence="2" id="KW-1003">Cell membrane</keyword>
<name>A0ABU3I9M7_9ACTO</name>